<feature type="non-terminal residue" evidence="2">
    <location>
        <position position="1"/>
    </location>
</feature>
<evidence type="ECO:0000313" key="2">
    <source>
        <dbReference type="EMBL" id="OIT38269.1"/>
    </source>
</evidence>
<accession>A0A314LB26</accession>
<dbReference type="EMBL" id="MJEQ01000221">
    <property type="protein sequence ID" value="OIT38269.1"/>
    <property type="molecule type" value="Genomic_DNA"/>
</dbReference>
<sequence length="305" mass="33833">GSTFVDDWIMDVGTVFRSSLEDDWIDLYTGNLFLPNDTEQPDAVVYDVDTVTGEGHEPVSVEDLEKQNATASRLDKMENSAGGFQSNNDTWKTTVLLTPTVDRTDLDPMVTITGGCRPTNATTEQVGKGAGFKDVTVNGEGYKHVESLEWKNAATSKFENRPAIDKRAGQWKVVAAQKSEAQGVQNAALGVLKNAEALNADKRVEKSMDALSQEHSTNKMMSNEQQIVTNDRQTCDAQCEHDKEEEFENNLEDSDEESDHGSYTSIEEAVDMRNKQVSCYWCTTSKFENRPAIDKRAGQWKVVAA</sequence>
<comment type="caution">
    <text evidence="2">The sequence shown here is derived from an EMBL/GenBank/DDBJ whole genome shotgun (WGS) entry which is preliminary data.</text>
</comment>
<dbReference type="AlphaFoldDB" id="A0A314LB26"/>
<protein>
    <submittedName>
        <fullName evidence="2">Uncharacterized protein</fullName>
    </submittedName>
</protein>
<dbReference type="Gramene" id="OIT38269">
    <property type="protein sequence ID" value="OIT38269"/>
    <property type="gene ID" value="A4A49_23923"/>
</dbReference>
<proteinExistence type="predicted"/>
<evidence type="ECO:0000256" key="1">
    <source>
        <dbReference type="SAM" id="MobiDB-lite"/>
    </source>
</evidence>
<keyword evidence="3" id="KW-1185">Reference proteome</keyword>
<evidence type="ECO:0000313" key="3">
    <source>
        <dbReference type="Proteomes" id="UP000187609"/>
    </source>
</evidence>
<reference evidence="2" key="1">
    <citation type="submission" date="2016-11" db="EMBL/GenBank/DDBJ databases">
        <title>The genome of Nicotiana attenuata.</title>
        <authorList>
            <person name="Xu S."/>
            <person name="Brockmoeller T."/>
            <person name="Gaquerel E."/>
            <person name="Navarro A."/>
            <person name="Kuhl H."/>
            <person name="Gase K."/>
            <person name="Ling Z."/>
            <person name="Zhou W."/>
            <person name="Kreitzer C."/>
            <person name="Stanke M."/>
            <person name="Tang H."/>
            <person name="Lyons E."/>
            <person name="Pandey P."/>
            <person name="Pandey S.P."/>
            <person name="Timmermann B."/>
            <person name="Baldwin I.T."/>
        </authorList>
    </citation>
    <scope>NUCLEOTIDE SEQUENCE [LARGE SCALE GENOMIC DNA]</scope>
    <source>
        <strain evidence="2">UT</strain>
    </source>
</reference>
<feature type="compositionally biased region" description="Acidic residues" evidence="1">
    <location>
        <begin position="245"/>
        <end position="258"/>
    </location>
</feature>
<feature type="region of interest" description="Disordered" evidence="1">
    <location>
        <begin position="240"/>
        <end position="262"/>
    </location>
</feature>
<name>A0A314LB26_NICAT</name>
<gene>
    <name evidence="2" type="ORF">A4A49_23923</name>
</gene>
<dbReference type="Proteomes" id="UP000187609">
    <property type="component" value="Unassembled WGS sequence"/>
</dbReference>
<organism evidence="2 3">
    <name type="scientific">Nicotiana attenuata</name>
    <name type="common">Coyote tobacco</name>
    <dbReference type="NCBI Taxonomy" id="49451"/>
    <lineage>
        <taxon>Eukaryota</taxon>
        <taxon>Viridiplantae</taxon>
        <taxon>Streptophyta</taxon>
        <taxon>Embryophyta</taxon>
        <taxon>Tracheophyta</taxon>
        <taxon>Spermatophyta</taxon>
        <taxon>Magnoliopsida</taxon>
        <taxon>eudicotyledons</taxon>
        <taxon>Gunneridae</taxon>
        <taxon>Pentapetalae</taxon>
        <taxon>asterids</taxon>
        <taxon>lamiids</taxon>
        <taxon>Solanales</taxon>
        <taxon>Solanaceae</taxon>
        <taxon>Nicotianoideae</taxon>
        <taxon>Nicotianeae</taxon>
        <taxon>Nicotiana</taxon>
    </lineage>
</organism>